<keyword evidence="2" id="KW-1185">Reference proteome</keyword>
<dbReference type="GeneID" id="36588888"/>
<dbReference type="Proteomes" id="UP000235371">
    <property type="component" value="Unassembled WGS sequence"/>
</dbReference>
<protein>
    <submittedName>
        <fullName evidence="1">Uncharacterized protein</fullName>
    </submittedName>
</protein>
<dbReference type="EMBL" id="KZ613847">
    <property type="protein sequence ID" value="PMD57407.1"/>
    <property type="molecule type" value="Genomic_DNA"/>
</dbReference>
<reference evidence="1 2" key="1">
    <citation type="submission" date="2016-04" db="EMBL/GenBank/DDBJ databases">
        <title>A degradative enzymes factory behind the ericoid mycorrhizal symbiosis.</title>
        <authorList>
            <consortium name="DOE Joint Genome Institute"/>
            <person name="Martino E."/>
            <person name="Morin E."/>
            <person name="Grelet G."/>
            <person name="Kuo A."/>
            <person name="Kohler A."/>
            <person name="Daghino S."/>
            <person name="Barry K."/>
            <person name="Choi C."/>
            <person name="Cichocki N."/>
            <person name="Clum A."/>
            <person name="Copeland A."/>
            <person name="Hainaut M."/>
            <person name="Haridas S."/>
            <person name="Labutti K."/>
            <person name="Lindquist E."/>
            <person name="Lipzen A."/>
            <person name="Khouja H.-R."/>
            <person name="Murat C."/>
            <person name="Ohm R."/>
            <person name="Olson A."/>
            <person name="Spatafora J."/>
            <person name="Veneault-Fourrey C."/>
            <person name="Henrissat B."/>
            <person name="Grigoriev I."/>
            <person name="Martin F."/>
            <person name="Perotto S."/>
        </authorList>
    </citation>
    <scope>NUCLEOTIDE SEQUENCE [LARGE SCALE GENOMIC DNA]</scope>
    <source>
        <strain evidence="1 2">E</strain>
    </source>
</reference>
<evidence type="ECO:0000313" key="1">
    <source>
        <dbReference type="EMBL" id="PMD57407.1"/>
    </source>
</evidence>
<dbReference type="InParanoid" id="A0A2J6T324"/>
<gene>
    <name evidence="1" type="ORF">K444DRAFT_615865</name>
</gene>
<name>A0A2J6T324_9HELO</name>
<dbReference type="AlphaFoldDB" id="A0A2J6T324"/>
<proteinExistence type="predicted"/>
<evidence type="ECO:0000313" key="2">
    <source>
        <dbReference type="Proteomes" id="UP000235371"/>
    </source>
</evidence>
<sequence>MITQPRYEDWKRTYLYPSNRFAYLKNELSVRKGLGRNVTWYFHNIDEGYEGFLY</sequence>
<organism evidence="1 2">
    <name type="scientific">Hyaloscypha bicolor E</name>
    <dbReference type="NCBI Taxonomy" id="1095630"/>
    <lineage>
        <taxon>Eukaryota</taxon>
        <taxon>Fungi</taxon>
        <taxon>Dikarya</taxon>
        <taxon>Ascomycota</taxon>
        <taxon>Pezizomycotina</taxon>
        <taxon>Leotiomycetes</taxon>
        <taxon>Helotiales</taxon>
        <taxon>Hyaloscyphaceae</taxon>
        <taxon>Hyaloscypha</taxon>
        <taxon>Hyaloscypha bicolor</taxon>
    </lineage>
</organism>
<accession>A0A2J6T324</accession>
<dbReference type="RefSeq" id="XP_024734311.1">
    <property type="nucleotide sequence ID" value="XM_024880811.1"/>
</dbReference>